<reference evidence="1 2" key="1">
    <citation type="journal article" date="2014" name="Front. Microbiol.">
        <title>Population and genomic analysis of the genus Halorubrum.</title>
        <authorList>
            <person name="Fullmer M.S."/>
            <person name="Soucy S.M."/>
            <person name="Swithers K.S."/>
            <person name="Makkay A.M."/>
            <person name="Wheeler R."/>
            <person name="Ventosa A."/>
            <person name="Gogarten J.P."/>
            <person name="Papke R.T."/>
        </authorList>
    </citation>
    <scope>NUCLEOTIDE SEQUENCE [LARGE SCALE GENOMIC DNA]</scope>
    <source>
        <strain evidence="1 2">C49</strain>
    </source>
</reference>
<dbReference type="Pfam" id="PF03686">
    <property type="entry name" value="UPF0146"/>
    <property type="match status" value="1"/>
</dbReference>
<accession>A0A2G1WH68</accession>
<dbReference type="RefSeq" id="WP_099255879.1">
    <property type="nucleotide sequence ID" value="NZ_NHOA01000109.1"/>
</dbReference>
<dbReference type="AlphaFoldDB" id="A0A2G1WH68"/>
<sequence>MVSLSRRALVDELAEHDTLVEVGVGDRPEVARALAERGCRVVAVDIEPGDRTRSAARETDSGSVAGSLRIRRGNVLALADGEPERDAEPLVDESGRITGEAADRVATDADGRAAVDAVYACNLPAEIQRPTVALADRLDAVCVFTTLGFEEPVVPVRRRTIEGIVLYVARDGDREGRSADPV</sequence>
<dbReference type="Proteomes" id="UP000222824">
    <property type="component" value="Unassembled WGS sequence"/>
</dbReference>
<dbReference type="InterPro" id="IPR005353">
    <property type="entry name" value="UPF0146"/>
</dbReference>
<keyword evidence="2" id="KW-1185">Reference proteome</keyword>
<evidence type="ECO:0000313" key="1">
    <source>
        <dbReference type="EMBL" id="PHQ38326.1"/>
    </source>
</evidence>
<dbReference type="EMBL" id="NHOA01000109">
    <property type="protein sequence ID" value="PHQ38326.1"/>
    <property type="molecule type" value="Genomic_DNA"/>
</dbReference>
<evidence type="ECO:0000313" key="2">
    <source>
        <dbReference type="Proteomes" id="UP000222824"/>
    </source>
</evidence>
<gene>
    <name evidence="1" type="ORF">DJ69_12235</name>
</gene>
<name>A0A2G1WH68_9EURY</name>
<protein>
    <submittedName>
        <fullName evidence="1">Uncharacterized protein</fullName>
    </submittedName>
</protein>
<proteinExistence type="predicted"/>
<comment type="caution">
    <text evidence="1">The sequence shown here is derived from an EMBL/GenBank/DDBJ whole genome shotgun (WGS) entry which is preliminary data.</text>
</comment>
<dbReference type="OrthoDB" id="59816at2157"/>
<organism evidence="1 2">
    <name type="scientific">Halorubrum persicum</name>
    <dbReference type="NCBI Taxonomy" id="1383844"/>
    <lineage>
        <taxon>Archaea</taxon>
        <taxon>Methanobacteriati</taxon>
        <taxon>Methanobacteriota</taxon>
        <taxon>Stenosarchaea group</taxon>
        <taxon>Halobacteria</taxon>
        <taxon>Halobacteriales</taxon>
        <taxon>Haloferacaceae</taxon>
        <taxon>Halorubrum</taxon>
    </lineage>
</organism>